<gene>
    <name evidence="2" type="ORF">OXX778_LOCUS15758</name>
</gene>
<dbReference type="AlphaFoldDB" id="A0A814FZ38"/>
<protein>
    <submittedName>
        <fullName evidence="2">Uncharacterized protein</fullName>
    </submittedName>
</protein>
<feature type="region of interest" description="Disordered" evidence="1">
    <location>
        <begin position="137"/>
        <end position="157"/>
    </location>
</feature>
<sequence length="166" mass="19292">MLQVPIIYTAYYKWILIDPRLPNTKIPCFYKPYDINFKEFIPTKIVSKLILSQFDEAHLKESLLWSKIYAVNCTKGEIDFLNEANFNLKGLFGTKLFTHLDTLISLEQFLNIYDVLVKTVPLKKITEQNIKNYAESDSNSYMDESESSETLNSTENDNEDVICLKV</sequence>
<dbReference type="EMBL" id="CAJNOC010003553">
    <property type="protein sequence ID" value="CAF0987793.1"/>
    <property type="molecule type" value="Genomic_DNA"/>
</dbReference>
<evidence type="ECO:0000256" key="1">
    <source>
        <dbReference type="SAM" id="MobiDB-lite"/>
    </source>
</evidence>
<evidence type="ECO:0000313" key="2">
    <source>
        <dbReference type="EMBL" id="CAF0987793.1"/>
    </source>
</evidence>
<evidence type="ECO:0000313" key="3">
    <source>
        <dbReference type="Proteomes" id="UP000663879"/>
    </source>
</evidence>
<dbReference type="Proteomes" id="UP000663879">
    <property type="component" value="Unassembled WGS sequence"/>
</dbReference>
<comment type="caution">
    <text evidence="2">The sequence shown here is derived from an EMBL/GenBank/DDBJ whole genome shotgun (WGS) entry which is preliminary data.</text>
</comment>
<accession>A0A814FZ38</accession>
<proteinExistence type="predicted"/>
<keyword evidence="3" id="KW-1185">Reference proteome</keyword>
<organism evidence="2 3">
    <name type="scientific">Brachionus calyciflorus</name>
    <dbReference type="NCBI Taxonomy" id="104777"/>
    <lineage>
        <taxon>Eukaryota</taxon>
        <taxon>Metazoa</taxon>
        <taxon>Spiralia</taxon>
        <taxon>Gnathifera</taxon>
        <taxon>Rotifera</taxon>
        <taxon>Eurotatoria</taxon>
        <taxon>Monogononta</taxon>
        <taxon>Pseudotrocha</taxon>
        <taxon>Ploima</taxon>
        <taxon>Brachionidae</taxon>
        <taxon>Brachionus</taxon>
    </lineage>
</organism>
<reference evidence="2" key="1">
    <citation type="submission" date="2021-02" db="EMBL/GenBank/DDBJ databases">
        <authorList>
            <person name="Nowell W R."/>
        </authorList>
    </citation>
    <scope>NUCLEOTIDE SEQUENCE</scope>
    <source>
        <strain evidence="2">Ploen Becks lab</strain>
    </source>
</reference>
<name>A0A814FZ38_9BILA</name>